<reference evidence="2 3" key="1">
    <citation type="submission" date="2017-09" db="EMBL/GenBank/DDBJ databases">
        <authorList>
            <person name="Ehlers B."/>
            <person name="Leendertz F.H."/>
        </authorList>
    </citation>
    <scope>NUCLEOTIDE SEQUENCE [LARGE SCALE GENOMIC DNA]</scope>
    <source>
        <strain evidence="2 3">DSM 18289</strain>
    </source>
</reference>
<dbReference type="Proteomes" id="UP000219439">
    <property type="component" value="Unassembled WGS sequence"/>
</dbReference>
<keyword evidence="3" id="KW-1185">Reference proteome</keyword>
<dbReference type="AlphaFoldDB" id="A0A285PCB7"/>
<gene>
    <name evidence="2" type="ORF">SAMN06265368_2456</name>
</gene>
<name>A0A285PCB7_9HYPH</name>
<accession>A0A285PCB7</accession>
<proteinExistence type="predicted"/>
<evidence type="ECO:0000313" key="3">
    <source>
        <dbReference type="Proteomes" id="UP000219439"/>
    </source>
</evidence>
<feature type="transmembrane region" description="Helical" evidence="1">
    <location>
        <begin position="7"/>
        <end position="28"/>
    </location>
</feature>
<keyword evidence="1" id="KW-0472">Membrane</keyword>
<evidence type="ECO:0000256" key="1">
    <source>
        <dbReference type="SAM" id="Phobius"/>
    </source>
</evidence>
<feature type="transmembrane region" description="Helical" evidence="1">
    <location>
        <begin position="34"/>
        <end position="60"/>
    </location>
</feature>
<evidence type="ECO:0008006" key="4">
    <source>
        <dbReference type="Google" id="ProtNLM"/>
    </source>
</evidence>
<keyword evidence="1" id="KW-1133">Transmembrane helix</keyword>
<sequence>MQEQSMLRALLLVNSASCAVFGGLFLAYPVGSAAFIGTIPPIIVTSLGALLAINAILLVLTAWRWYAQPKAVAFFILGDASWVLGTLALLASNFWIQGTAAIWSSLIVAIMVGTLGYGQYHFGLRKKQVRQLIEQPESTGLP</sequence>
<feature type="transmembrane region" description="Helical" evidence="1">
    <location>
        <begin position="72"/>
        <end position="96"/>
    </location>
</feature>
<feature type="transmembrane region" description="Helical" evidence="1">
    <location>
        <begin position="102"/>
        <end position="120"/>
    </location>
</feature>
<protein>
    <recommendedName>
        <fullName evidence="4">SPW repeat-containing protein</fullName>
    </recommendedName>
</protein>
<evidence type="ECO:0000313" key="2">
    <source>
        <dbReference type="EMBL" id="SNZ19372.1"/>
    </source>
</evidence>
<dbReference type="EMBL" id="OBEL01000002">
    <property type="protein sequence ID" value="SNZ19372.1"/>
    <property type="molecule type" value="Genomic_DNA"/>
</dbReference>
<keyword evidence="1" id="KW-0812">Transmembrane</keyword>
<organism evidence="2 3">
    <name type="scientific">Cohaesibacter gelatinilyticus</name>
    <dbReference type="NCBI Taxonomy" id="372072"/>
    <lineage>
        <taxon>Bacteria</taxon>
        <taxon>Pseudomonadati</taxon>
        <taxon>Pseudomonadota</taxon>
        <taxon>Alphaproteobacteria</taxon>
        <taxon>Hyphomicrobiales</taxon>
        <taxon>Cohaesibacteraceae</taxon>
    </lineage>
</organism>